<dbReference type="InterPro" id="IPR011009">
    <property type="entry name" value="Kinase-like_dom_sf"/>
</dbReference>
<evidence type="ECO:0000313" key="2">
    <source>
        <dbReference type="Proteomes" id="UP001497497"/>
    </source>
</evidence>
<name>A0AAV2IG39_LYMST</name>
<reference evidence="1 2" key="1">
    <citation type="submission" date="2024-04" db="EMBL/GenBank/DDBJ databases">
        <authorList>
            <consortium name="Genoscope - CEA"/>
            <person name="William W."/>
        </authorList>
    </citation>
    <scope>NUCLEOTIDE SEQUENCE [LARGE SCALE GENOMIC DNA]</scope>
</reference>
<keyword evidence="2" id="KW-1185">Reference proteome</keyword>
<proteinExistence type="predicted"/>
<accession>A0AAV2IG39</accession>
<gene>
    <name evidence="1" type="ORF">GSLYS_00019172001</name>
</gene>
<dbReference type="EMBL" id="CAXITT010000735">
    <property type="protein sequence ID" value="CAL1545795.1"/>
    <property type="molecule type" value="Genomic_DNA"/>
</dbReference>
<dbReference type="AlphaFoldDB" id="A0AAV2IG39"/>
<organism evidence="1 2">
    <name type="scientific">Lymnaea stagnalis</name>
    <name type="common">Great pond snail</name>
    <name type="synonym">Helix stagnalis</name>
    <dbReference type="NCBI Taxonomy" id="6523"/>
    <lineage>
        <taxon>Eukaryota</taxon>
        <taxon>Metazoa</taxon>
        <taxon>Spiralia</taxon>
        <taxon>Lophotrochozoa</taxon>
        <taxon>Mollusca</taxon>
        <taxon>Gastropoda</taxon>
        <taxon>Heterobranchia</taxon>
        <taxon>Euthyneura</taxon>
        <taxon>Panpulmonata</taxon>
        <taxon>Hygrophila</taxon>
        <taxon>Lymnaeoidea</taxon>
        <taxon>Lymnaeidae</taxon>
        <taxon>Lymnaea</taxon>
    </lineage>
</organism>
<evidence type="ECO:0008006" key="3">
    <source>
        <dbReference type="Google" id="ProtNLM"/>
    </source>
</evidence>
<sequence>MMSVNPSLRNYQFASFLSGLLSYDPDHRMTPWEALQHPFMAAEICIPYFLNTFSPETNLTLKQSDYQHKQKISKNILRMYPSTFDLLRVGTSDPPLTRSPSTNQVKPSTTSALLNVEEKYLCASGESYRHSPITSTDRCKQA</sequence>
<dbReference type="Proteomes" id="UP001497497">
    <property type="component" value="Unassembled WGS sequence"/>
</dbReference>
<feature type="non-terminal residue" evidence="1">
    <location>
        <position position="142"/>
    </location>
</feature>
<dbReference type="Gene3D" id="1.10.510.10">
    <property type="entry name" value="Transferase(Phosphotransferase) domain 1"/>
    <property type="match status" value="1"/>
</dbReference>
<comment type="caution">
    <text evidence="1">The sequence shown here is derived from an EMBL/GenBank/DDBJ whole genome shotgun (WGS) entry which is preliminary data.</text>
</comment>
<protein>
    <recommendedName>
        <fullName evidence="3">Protein kinase domain-containing protein</fullName>
    </recommendedName>
</protein>
<dbReference type="SUPFAM" id="SSF56112">
    <property type="entry name" value="Protein kinase-like (PK-like)"/>
    <property type="match status" value="1"/>
</dbReference>
<evidence type="ECO:0000313" key="1">
    <source>
        <dbReference type="EMBL" id="CAL1545795.1"/>
    </source>
</evidence>